<dbReference type="InterPro" id="IPR013785">
    <property type="entry name" value="Aldolase_TIM"/>
</dbReference>
<dbReference type="Pfam" id="PF03060">
    <property type="entry name" value="NMO"/>
    <property type="match status" value="1"/>
</dbReference>
<dbReference type="GO" id="GO:0018580">
    <property type="term" value="F:nitronate monooxygenase activity"/>
    <property type="evidence" value="ECO:0007669"/>
    <property type="project" value="InterPro"/>
</dbReference>
<dbReference type="AlphaFoldDB" id="A0A6L8KFM1"/>
<sequence length="305" mass="32386">MFLVSGPDLAVACAKSGVIGSFPAPNARSVEILETWLQQVTSALSDCRDAAPWALNMIVHSTYDRFERELALVMKYQPKVVTTALGSPKRVLEHVHSYGGVVMADVITPALARKAADAGVDALILVTQGAGGHTGNYNPFAFIAEVRKFWQGPLGLAGCISSGRDVRAAQLMGVDFAVAGTRFIATEESMAAPEYRQLLVDSDIEDLVESKAVSGVLGNWLKSTMAAAGVDPEGDGKGKQIDFSGDISAGKKAWKDIWSAGQGLGTIERVAPVHEVVAALRNEYLEVLRSEQAFVNEALNQGALA</sequence>
<keyword evidence="7" id="KW-1185">Reference proteome</keyword>
<evidence type="ECO:0000256" key="2">
    <source>
        <dbReference type="ARBA" id="ARBA00022630"/>
    </source>
</evidence>
<evidence type="ECO:0000256" key="1">
    <source>
        <dbReference type="ARBA" id="ARBA00009881"/>
    </source>
</evidence>
<evidence type="ECO:0000256" key="3">
    <source>
        <dbReference type="ARBA" id="ARBA00022643"/>
    </source>
</evidence>
<dbReference type="PANTHER" id="PTHR42747:SF4">
    <property type="entry name" value="BLR1330 PROTEIN"/>
    <property type="match status" value="1"/>
</dbReference>
<dbReference type="SUPFAM" id="SSF51412">
    <property type="entry name" value="Inosine monophosphate dehydrogenase (IMPDH)"/>
    <property type="match status" value="1"/>
</dbReference>
<evidence type="ECO:0000256" key="5">
    <source>
        <dbReference type="ARBA" id="ARBA00023033"/>
    </source>
</evidence>
<dbReference type="EMBL" id="WWCN01000024">
    <property type="protein sequence ID" value="MYM26249.1"/>
    <property type="molecule type" value="Genomic_DNA"/>
</dbReference>
<dbReference type="Proteomes" id="UP000479335">
    <property type="component" value="Unassembled WGS sequence"/>
</dbReference>
<dbReference type="InterPro" id="IPR004136">
    <property type="entry name" value="NMO"/>
</dbReference>
<dbReference type="PANTHER" id="PTHR42747">
    <property type="entry name" value="NITRONATE MONOOXYGENASE-RELATED"/>
    <property type="match status" value="1"/>
</dbReference>
<comment type="similarity">
    <text evidence="1">Belongs to the nitronate monooxygenase family. NMO class I subfamily.</text>
</comment>
<proteinExistence type="inferred from homology"/>
<comment type="caution">
    <text evidence="6">The sequence shown here is derived from an EMBL/GenBank/DDBJ whole genome shotgun (WGS) entry which is preliminary data.</text>
</comment>
<evidence type="ECO:0000313" key="7">
    <source>
        <dbReference type="Proteomes" id="UP000479335"/>
    </source>
</evidence>
<name>A0A6L8KFM1_9BURK</name>
<keyword evidence="2" id="KW-0285">Flavoprotein</keyword>
<reference evidence="6 7" key="1">
    <citation type="submission" date="2019-12" db="EMBL/GenBank/DDBJ databases">
        <title>Novel species isolated from a subtropical stream in China.</title>
        <authorList>
            <person name="Lu H."/>
        </authorList>
    </citation>
    <scope>NUCLEOTIDE SEQUENCE [LARGE SCALE GENOMIC DNA]</scope>
    <source>
        <strain evidence="6 7">FT135W</strain>
    </source>
</reference>
<accession>A0A6L8KFM1</accession>
<gene>
    <name evidence="6" type="ORF">GTP46_26825</name>
</gene>
<keyword evidence="5 6" id="KW-0503">Monooxygenase</keyword>
<protein>
    <submittedName>
        <fullName evidence="6">Nitronate monooxygenase</fullName>
    </submittedName>
</protein>
<dbReference type="Gene3D" id="3.20.20.70">
    <property type="entry name" value="Aldolase class I"/>
    <property type="match status" value="1"/>
</dbReference>
<organism evidence="6 7">
    <name type="scientific">Duganella flavida</name>
    <dbReference type="NCBI Taxonomy" id="2692175"/>
    <lineage>
        <taxon>Bacteria</taxon>
        <taxon>Pseudomonadati</taxon>
        <taxon>Pseudomonadota</taxon>
        <taxon>Betaproteobacteria</taxon>
        <taxon>Burkholderiales</taxon>
        <taxon>Oxalobacteraceae</taxon>
        <taxon>Telluria group</taxon>
        <taxon>Duganella</taxon>
    </lineage>
</organism>
<keyword evidence="4" id="KW-0560">Oxidoreductase</keyword>
<dbReference type="CDD" id="cd04730">
    <property type="entry name" value="NPD_like"/>
    <property type="match status" value="1"/>
</dbReference>
<keyword evidence="3" id="KW-0288">FMN</keyword>
<evidence type="ECO:0000256" key="4">
    <source>
        <dbReference type="ARBA" id="ARBA00023002"/>
    </source>
</evidence>
<evidence type="ECO:0000313" key="6">
    <source>
        <dbReference type="EMBL" id="MYM26249.1"/>
    </source>
</evidence>